<evidence type="ECO:0000313" key="5">
    <source>
        <dbReference type="Proteomes" id="UP001281410"/>
    </source>
</evidence>
<dbReference type="PANTHER" id="PTHR34778">
    <property type="entry name" value="OS02G0580700 PROTEIN"/>
    <property type="match status" value="1"/>
</dbReference>
<keyword evidence="5" id="KW-1185">Reference proteome</keyword>
<keyword evidence="3" id="KW-0472">Membrane</keyword>
<keyword evidence="3" id="KW-0812">Transmembrane</keyword>
<dbReference type="Proteomes" id="UP001281410">
    <property type="component" value="Unassembled WGS sequence"/>
</dbReference>
<evidence type="ECO:0000256" key="1">
    <source>
        <dbReference type="SAM" id="Coils"/>
    </source>
</evidence>
<sequence length="823" mass="92224">MEESEKTAALKKAYAEIILNTAKEAAARIVVSERKKTSFERDLSSTRDEALRMLVHLKQMIDSKTKEAEVTSLTQKRKIDELEGQLYEAEDVITDLRSELKWVRDKLEKVKKNQLQPLNGHITKEDNYSHKNVRVEPILPSILSSGLETITTSDTENTLLNQRILDNRCCSTTQQTENSSVAHVENSDLASITIRSKESDLYRNGFTQRILALERNLPDGKLPPLGDVEGQHSLIKNELTIKTNSKDVMECTVPSSKTNSMGITKDFSAEEMKKPVNFRTLRRRKIRFGKTKAALRRARSVHPVKSHQLSPVLSRCKTNSVDGNVRSEVTAGTLSSLNTGIMDAKNASSLDEKLQPKPSFSKEDANMIIHNGKRNTTVQSDAVVTALISSSDQILRPRPPSSIVNSRMIYSFAIRGNVKSAEDRLKIAENEAKMKPLPRLDPGLTLIRRGVGPISGSSNVTVSVKALNKSRLVSNVADKVTELKDESAFAKPEGDAVQNSTGACSELSFQIDNALPVHSDSKDVNLCVETNESPSKSDCNRLIKYTFQRKRKKGSLSLSDGNTSPDNSNIKRRAAEKQRDDAAEPQKSSLINESSRDSRRLAQVARQLISLSGKRCTNFKKLKSMEEKKIEAKEREFGDESIYTVLFTAGTALLMACLKRFIMMFFIEQWRLWVFVLLNVVLLAIFFTSKPSSKTTTTAKSTQDQESEEKINISKKPQCGCGPESEEIDDHVDGVNESEEKISIEDGVNENENEDGDDDDEEEEEEETSRFSKEELNERVEAFIATFRKHLVSDAIRGRSDHHCFYKKKRENFSSQGGKCFVL</sequence>
<dbReference type="PANTHER" id="PTHR34778:SF6">
    <property type="entry name" value="SHUGOSHIN C-TERMINAL DOMAIN-CONTAINING PROTEIN"/>
    <property type="match status" value="1"/>
</dbReference>
<organism evidence="4 5">
    <name type="scientific">Dipteronia sinensis</name>
    <dbReference type="NCBI Taxonomy" id="43782"/>
    <lineage>
        <taxon>Eukaryota</taxon>
        <taxon>Viridiplantae</taxon>
        <taxon>Streptophyta</taxon>
        <taxon>Embryophyta</taxon>
        <taxon>Tracheophyta</taxon>
        <taxon>Spermatophyta</taxon>
        <taxon>Magnoliopsida</taxon>
        <taxon>eudicotyledons</taxon>
        <taxon>Gunneridae</taxon>
        <taxon>Pentapetalae</taxon>
        <taxon>rosids</taxon>
        <taxon>malvids</taxon>
        <taxon>Sapindales</taxon>
        <taxon>Sapindaceae</taxon>
        <taxon>Hippocastanoideae</taxon>
        <taxon>Acereae</taxon>
        <taxon>Dipteronia</taxon>
    </lineage>
</organism>
<evidence type="ECO:0000256" key="3">
    <source>
        <dbReference type="SAM" id="Phobius"/>
    </source>
</evidence>
<comment type="caution">
    <text evidence="4">The sequence shown here is derived from an EMBL/GenBank/DDBJ whole genome shotgun (WGS) entry which is preliminary data.</text>
</comment>
<feature type="transmembrane region" description="Helical" evidence="3">
    <location>
        <begin position="670"/>
        <end position="688"/>
    </location>
</feature>
<feature type="coiled-coil region" evidence="1">
    <location>
        <begin position="79"/>
        <end position="113"/>
    </location>
</feature>
<name>A0AAE0B0Y1_9ROSI</name>
<proteinExistence type="predicted"/>
<feature type="compositionally biased region" description="Acidic residues" evidence="2">
    <location>
        <begin position="747"/>
        <end position="767"/>
    </location>
</feature>
<gene>
    <name evidence="4" type="ORF">Dsin_007624</name>
</gene>
<feature type="compositionally biased region" description="Low complexity" evidence="2">
    <location>
        <begin position="693"/>
        <end position="702"/>
    </location>
</feature>
<feature type="compositionally biased region" description="Polar residues" evidence="2">
    <location>
        <begin position="556"/>
        <end position="568"/>
    </location>
</feature>
<dbReference type="AlphaFoldDB" id="A0AAE0B0Y1"/>
<feature type="region of interest" description="Disordered" evidence="2">
    <location>
        <begin position="554"/>
        <end position="598"/>
    </location>
</feature>
<keyword evidence="1" id="KW-0175">Coiled coil</keyword>
<evidence type="ECO:0000256" key="2">
    <source>
        <dbReference type="SAM" id="MobiDB-lite"/>
    </source>
</evidence>
<keyword evidence="3" id="KW-1133">Transmembrane helix</keyword>
<feature type="compositionally biased region" description="Basic and acidic residues" evidence="2">
    <location>
        <begin position="573"/>
        <end position="584"/>
    </location>
</feature>
<feature type="compositionally biased region" description="Basic and acidic residues" evidence="2">
    <location>
        <begin position="731"/>
        <end position="744"/>
    </location>
</feature>
<evidence type="ECO:0000313" key="4">
    <source>
        <dbReference type="EMBL" id="KAK3227762.1"/>
    </source>
</evidence>
<accession>A0AAE0B0Y1</accession>
<feature type="region of interest" description="Disordered" evidence="2">
    <location>
        <begin position="693"/>
        <end position="774"/>
    </location>
</feature>
<reference evidence="4" key="1">
    <citation type="journal article" date="2023" name="Plant J.">
        <title>Genome sequences and population genomics provide insights into the demographic history, inbreeding, and mutation load of two 'living fossil' tree species of Dipteronia.</title>
        <authorList>
            <person name="Feng Y."/>
            <person name="Comes H.P."/>
            <person name="Chen J."/>
            <person name="Zhu S."/>
            <person name="Lu R."/>
            <person name="Zhang X."/>
            <person name="Li P."/>
            <person name="Qiu J."/>
            <person name="Olsen K.M."/>
            <person name="Qiu Y."/>
        </authorList>
    </citation>
    <scope>NUCLEOTIDE SEQUENCE</scope>
    <source>
        <strain evidence="4">NBL</strain>
    </source>
</reference>
<protein>
    <submittedName>
        <fullName evidence="4">Uncharacterized protein</fullName>
    </submittedName>
</protein>
<dbReference type="EMBL" id="JANJYJ010000002">
    <property type="protein sequence ID" value="KAK3227762.1"/>
    <property type="molecule type" value="Genomic_DNA"/>
</dbReference>